<dbReference type="OrthoDB" id="5649947at2"/>
<dbReference type="AlphaFoldDB" id="A0A5D0QYK5"/>
<dbReference type="EMBL" id="VSKL01000002">
    <property type="protein sequence ID" value="TYB73796.1"/>
    <property type="molecule type" value="Genomic_DNA"/>
</dbReference>
<evidence type="ECO:0000313" key="1">
    <source>
        <dbReference type="EMBL" id="TYB73796.1"/>
    </source>
</evidence>
<accession>A0A5D0QYK5</accession>
<comment type="caution">
    <text evidence="1">The sequence shown here is derived from an EMBL/GenBank/DDBJ whole genome shotgun (WGS) entry which is preliminary data.</text>
</comment>
<dbReference type="Proteomes" id="UP000324358">
    <property type="component" value="Unassembled WGS sequence"/>
</dbReference>
<reference evidence="1 2" key="1">
    <citation type="submission" date="2019-08" db="EMBL/GenBank/DDBJ databases">
        <title>Genomes of Antarctic Bizionia species.</title>
        <authorList>
            <person name="Bowman J.P."/>
        </authorList>
    </citation>
    <scope>NUCLEOTIDE SEQUENCE [LARGE SCALE GENOMIC DNA]</scope>
    <source>
        <strain evidence="1 2">APA-1</strain>
    </source>
</reference>
<evidence type="ECO:0000313" key="2">
    <source>
        <dbReference type="Proteomes" id="UP000324358"/>
    </source>
</evidence>
<organism evidence="1 2">
    <name type="scientific">Bizionia algoritergicola</name>
    <dbReference type="NCBI Taxonomy" id="291187"/>
    <lineage>
        <taxon>Bacteria</taxon>
        <taxon>Pseudomonadati</taxon>
        <taxon>Bacteroidota</taxon>
        <taxon>Flavobacteriia</taxon>
        <taxon>Flavobacteriales</taxon>
        <taxon>Flavobacteriaceae</taxon>
        <taxon>Bizionia</taxon>
    </lineage>
</organism>
<sequence length="186" mass="21722">MFNFNLTQQSVISQELIHLGISNFNDALTYVQNLPYGRNSNRSDYTLILKEQKATCSTKHAFLAALANQENKPHVKLFMGIYKMCKENTQGISTVLEKWQLSYIPEAHCYLKINDEIVDMTRNCKSHNSFEASLLFEEEILSHQIGDYKVKRHQEYLKDWIISESITYNFKTIWNIREACIQSISK</sequence>
<gene>
    <name evidence="1" type="ORF">ES675_07480</name>
</gene>
<proteinExistence type="predicted"/>
<name>A0A5D0QYK5_9FLAO</name>
<protein>
    <submittedName>
        <fullName evidence="1">Uncharacterized protein</fullName>
    </submittedName>
</protein>
<keyword evidence="2" id="KW-1185">Reference proteome</keyword>